<dbReference type="PANTHER" id="PTHR36174">
    <property type="entry name" value="LIPID II:GLYCINE GLYCYLTRANSFERASE"/>
    <property type="match status" value="1"/>
</dbReference>
<dbReference type="InterPro" id="IPR010978">
    <property type="entry name" value="tRNA-bd_arm"/>
</dbReference>
<organism evidence="4">
    <name type="scientific">hydrothermal vent metagenome</name>
    <dbReference type="NCBI Taxonomy" id="652676"/>
    <lineage>
        <taxon>unclassified sequences</taxon>
        <taxon>metagenomes</taxon>
        <taxon>ecological metagenomes</taxon>
    </lineage>
</organism>
<keyword evidence="1" id="KW-0175">Coiled coil</keyword>
<dbReference type="SUPFAM" id="SSF46589">
    <property type="entry name" value="tRNA-binding arm"/>
    <property type="match status" value="1"/>
</dbReference>
<dbReference type="InterPro" id="IPR017469">
    <property type="entry name" value="PEP-CTERM_FemAB-rel"/>
</dbReference>
<dbReference type="InterPro" id="IPR042103">
    <property type="entry name" value="SerRS_1_N_sf"/>
</dbReference>
<dbReference type="Gene3D" id="1.10.287.40">
    <property type="entry name" value="Serine-tRNA synthetase, tRNA binding domain"/>
    <property type="match status" value="1"/>
</dbReference>
<evidence type="ECO:0008006" key="5">
    <source>
        <dbReference type="Google" id="ProtNLM"/>
    </source>
</evidence>
<dbReference type="InterPro" id="IPR038740">
    <property type="entry name" value="BioF2-like_GNAT_dom"/>
</dbReference>
<feature type="coiled-coil region" evidence="1">
    <location>
        <begin position="34"/>
        <end position="95"/>
    </location>
</feature>
<dbReference type="GO" id="GO:0000166">
    <property type="term" value="F:nucleotide binding"/>
    <property type="evidence" value="ECO:0007669"/>
    <property type="project" value="InterPro"/>
</dbReference>
<reference evidence="4" key="1">
    <citation type="submission" date="2018-06" db="EMBL/GenBank/DDBJ databases">
        <authorList>
            <person name="Zhirakovskaya E."/>
        </authorList>
    </citation>
    <scope>NUCLEOTIDE SEQUENCE</scope>
</reference>
<dbReference type="PANTHER" id="PTHR36174:SF1">
    <property type="entry name" value="LIPID II:GLYCINE GLYCYLTRANSFERASE"/>
    <property type="match status" value="1"/>
</dbReference>
<protein>
    <recommendedName>
        <fullName evidence="5">BioF2-like acetyltransferase domain-containing protein</fullName>
    </recommendedName>
</protein>
<name>A0A3B0Y7P7_9ZZZZ</name>
<dbReference type="InterPro" id="IPR050644">
    <property type="entry name" value="PG_Glycine_Bridge_Synth"/>
</dbReference>
<proteinExistence type="predicted"/>
<evidence type="ECO:0000259" key="2">
    <source>
        <dbReference type="Pfam" id="PF02403"/>
    </source>
</evidence>
<sequence>MTTQSNPNNQRKVILKDPVACYNREISDGNPQDLQALKNLCEQYRSEQKQHKLLQEKTRQLSRQIGEAKKMGDSIDQLKKQTQEKSGQAKNIAKQIKTSEENILQYFSAVLNMKTQLDDSTITTPVPELSVHPYPNTDKSIGEITVSLLSNEEPQWNQYVDKNPACSIYHRYEWKQVIEDTFGHQTYYYIARNTQNEVVGLLPLIRLKSVLFGDFLVSMPYFNYGGAIADHSEIEQQLMTTANTLAEKLQVQHIEYRDDISRANLPVQTNKVNMILALPSDEDGLWQGFTPKLRAQIKRPQRENPEVFIGKDELLDEFYNVFAHNMRDLGTPVYARSFFKNILTTFPLNSHILVIRWQGQPVAAAFLIGHNDTLEIPWASTLRKVNHLSMNMLMYWEVLRFAIKKNYKQFDFGRSTRGAGTYRFKLQWGAKPKPLYWHYWLPEKSELPSLNPSNPKYALMIYVWKRLPVFVTRWLGPLLVKNLP</sequence>
<dbReference type="NCBIfam" id="TIGR03019">
    <property type="entry name" value="pepcterm_femAB"/>
    <property type="match status" value="1"/>
</dbReference>
<accession>A0A3B0Y7P7</accession>
<dbReference type="InterPro" id="IPR016181">
    <property type="entry name" value="Acyl_CoA_acyltransferase"/>
</dbReference>
<feature type="domain" description="BioF2-like acetyltransferase" evidence="3">
    <location>
        <begin position="292"/>
        <end position="425"/>
    </location>
</feature>
<dbReference type="AlphaFoldDB" id="A0A3B0Y7P7"/>
<dbReference type="Pfam" id="PF13480">
    <property type="entry name" value="Acetyltransf_6"/>
    <property type="match status" value="1"/>
</dbReference>
<evidence type="ECO:0000259" key="3">
    <source>
        <dbReference type="Pfam" id="PF13480"/>
    </source>
</evidence>
<dbReference type="InterPro" id="IPR015866">
    <property type="entry name" value="Ser-tRNA-synth_1_N"/>
</dbReference>
<dbReference type="SUPFAM" id="SSF55729">
    <property type="entry name" value="Acyl-CoA N-acyltransferases (Nat)"/>
    <property type="match status" value="2"/>
</dbReference>
<evidence type="ECO:0000256" key="1">
    <source>
        <dbReference type="SAM" id="Coils"/>
    </source>
</evidence>
<feature type="domain" description="Serine-tRNA synthetase type1 N-terminal" evidence="2">
    <location>
        <begin position="24"/>
        <end position="113"/>
    </location>
</feature>
<dbReference type="Gene3D" id="3.40.630.30">
    <property type="match status" value="1"/>
</dbReference>
<dbReference type="EMBL" id="UOFL01000023">
    <property type="protein sequence ID" value="VAW71557.1"/>
    <property type="molecule type" value="Genomic_DNA"/>
</dbReference>
<evidence type="ECO:0000313" key="4">
    <source>
        <dbReference type="EMBL" id="VAW71557.1"/>
    </source>
</evidence>
<dbReference type="Pfam" id="PF02403">
    <property type="entry name" value="Seryl_tRNA_N"/>
    <property type="match status" value="1"/>
</dbReference>
<gene>
    <name evidence="4" type="ORF">MNBD_GAMMA12-3567</name>
</gene>